<feature type="domain" description="BPL/LPL catalytic" evidence="1">
    <location>
        <begin position="38"/>
        <end position="229"/>
    </location>
</feature>
<keyword evidence="2" id="KW-0436">Ligase</keyword>
<evidence type="ECO:0000313" key="3">
    <source>
        <dbReference type="Proteomes" id="UP000318065"/>
    </source>
</evidence>
<name>A0A510HLW8_9ACTN</name>
<dbReference type="EMBL" id="AP019791">
    <property type="protein sequence ID" value="BBL81000.1"/>
    <property type="molecule type" value="Genomic_DNA"/>
</dbReference>
<reference evidence="2" key="1">
    <citation type="journal article" date="2019" name="Microbiol. Resour. Announc.">
        <title>Complete Genome Sequence of Rubrobacter xylanophilus Strain AA3-22, Isolated from Arima Onsen in Japan.</title>
        <authorList>
            <person name="Tomariguchi N."/>
            <person name="Miyazaki K."/>
        </authorList>
    </citation>
    <scope>NUCLEOTIDE SEQUENCE [LARGE SCALE GENOMIC DNA]</scope>
    <source>
        <strain evidence="2">AA3-22</strain>
    </source>
</reference>
<dbReference type="InterPro" id="IPR045864">
    <property type="entry name" value="aa-tRNA-synth_II/BPL/LPL"/>
</dbReference>
<evidence type="ECO:0000259" key="1">
    <source>
        <dbReference type="PROSITE" id="PS51733"/>
    </source>
</evidence>
<dbReference type="SUPFAM" id="SSF55681">
    <property type="entry name" value="Class II aaRS and biotin synthetases"/>
    <property type="match status" value="1"/>
</dbReference>
<dbReference type="AlphaFoldDB" id="A0A510HLW8"/>
<dbReference type="Pfam" id="PF21948">
    <property type="entry name" value="LplA-B_cat"/>
    <property type="match status" value="1"/>
</dbReference>
<dbReference type="CDD" id="cd16443">
    <property type="entry name" value="LplA"/>
    <property type="match status" value="1"/>
</dbReference>
<dbReference type="InterPro" id="IPR050664">
    <property type="entry name" value="Octanoyltrans_LipM/LipL"/>
</dbReference>
<proteinExistence type="predicted"/>
<organism evidence="2 3">
    <name type="scientific">Rubrobacter xylanophilus</name>
    <dbReference type="NCBI Taxonomy" id="49319"/>
    <lineage>
        <taxon>Bacteria</taxon>
        <taxon>Bacillati</taxon>
        <taxon>Actinomycetota</taxon>
        <taxon>Rubrobacteria</taxon>
        <taxon>Rubrobacterales</taxon>
        <taxon>Rubrobacteraceae</taxon>
        <taxon>Rubrobacter</taxon>
    </lineage>
</organism>
<dbReference type="GO" id="GO:0016874">
    <property type="term" value="F:ligase activity"/>
    <property type="evidence" value="ECO:0007669"/>
    <property type="project" value="UniProtKB-KW"/>
</dbReference>
<keyword evidence="3" id="KW-1185">Reference proteome</keyword>
<accession>A0A510HLW8</accession>
<dbReference type="PANTHER" id="PTHR43679:SF2">
    <property type="entry name" value="OCTANOYL-[GCVH]:PROTEIN N-OCTANOYLTRANSFERASE"/>
    <property type="match status" value="1"/>
</dbReference>
<dbReference type="PANTHER" id="PTHR43679">
    <property type="entry name" value="OCTANOYLTRANSFERASE LIPM-RELATED"/>
    <property type="match status" value="1"/>
</dbReference>
<dbReference type="PROSITE" id="PS51733">
    <property type="entry name" value="BPL_LPL_CATALYTIC"/>
    <property type="match status" value="1"/>
</dbReference>
<protein>
    <submittedName>
        <fullName evidence="2">Lipoate--protein ligase A</fullName>
    </submittedName>
</protein>
<dbReference type="Gene3D" id="3.30.930.10">
    <property type="entry name" value="Bira Bifunctional Protein, Domain 2"/>
    <property type="match status" value="1"/>
</dbReference>
<gene>
    <name evidence="2" type="ORF">RxyAA322_28540</name>
</gene>
<evidence type="ECO:0000313" key="2">
    <source>
        <dbReference type="EMBL" id="BBL81000.1"/>
    </source>
</evidence>
<dbReference type="InterPro" id="IPR004143">
    <property type="entry name" value="BPL_LPL_catalytic"/>
</dbReference>
<dbReference type="Proteomes" id="UP000318065">
    <property type="component" value="Chromosome"/>
</dbReference>
<sequence>MTEKRWSGYRWRLIRGEPVAPPVNHALDEVLVRRVGAGERPPTLRFWERLSPEVALGRFQSLGNEVDPEGARRHGVTVVRRMTGGGAMFIEPRNVITYSLYVPAELVAGMSAAESYPFLDAWVVEALRSLGIESHHEPINDISSPEGKIGGSAQARAFGAVLHHTTLAYEMDAAKMLEVLRIGQEKISDKAVKSAERRVGPLRRQTRLPREEIVERMVSVFSRHVGGALQEDAVSPQEAGEAEELVRAKYGTRRWNALIP</sequence>